<dbReference type="PANTHER" id="PTHR46929:SF3">
    <property type="entry name" value="MYB_SANT-LIKE DOMAIN-CONTAINING PROTEIN"/>
    <property type="match status" value="1"/>
</dbReference>
<dbReference type="VEuPathDB" id="FungiDB:AeMF1_003862"/>
<evidence type="ECO:0000259" key="2">
    <source>
        <dbReference type="Pfam" id="PF12776"/>
    </source>
</evidence>
<evidence type="ECO:0000256" key="1">
    <source>
        <dbReference type="SAM" id="MobiDB-lite"/>
    </source>
</evidence>
<evidence type="ECO:0000313" key="3">
    <source>
        <dbReference type="EMBL" id="KAF0740631.1"/>
    </source>
</evidence>
<comment type="caution">
    <text evidence="3">The sequence shown here is derived from an EMBL/GenBank/DDBJ whole genome shotgun (WGS) entry which is preliminary data.</text>
</comment>
<feature type="region of interest" description="Disordered" evidence="1">
    <location>
        <begin position="167"/>
        <end position="204"/>
    </location>
</feature>
<dbReference type="PANTHER" id="PTHR46929">
    <property type="entry name" value="EXPRESSED PROTEIN"/>
    <property type="match status" value="1"/>
</dbReference>
<dbReference type="Proteomes" id="UP000481153">
    <property type="component" value="Unassembled WGS sequence"/>
</dbReference>
<keyword evidence="4" id="KW-1185">Reference proteome</keyword>
<gene>
    <name evidence="3" type="ORF">Ae201684_004006</name>
</gene>
<feature type="domain" description="Myb/SANT-like" evidence="2">
    <location>
        <begin position="4"/>
        <end position="100"/>
    </location>
</feature>
<evidence type="ECO:0000313" key="4">
    <source>
        <dbReference type="Proteomes" id="UP000481153"/>
    </source>
</evidence>
<organism evidence="3 4">
    <name type="scientific">Aphanomyces euteiches</name>
    <dbReference type="NCBI Taxonomy" id="100861"/>
    <lineage>
        <taxon>Eukaryota</taxon>
        <taxon>Sar</taxon>
        <taxon>Stramenopiles</taxon>
        <taxon>Oomycota</taxon>
        <taxon>Saprolegniomycetes</taxon>
        <taxon>Saprolegniales</taxon>
        <taxon>Verrucalvaceae</taxon>
        <taxon>Aphanomyces</taxon>
    </lineage>
</organism>
<dbReference type="InterPro" id="IPR024752">
    <property type="entry name" value="Myb/SANT-like_dom"/>
</dbReference>
<name>A0A6G0XJZ3_9STRA</name>
<proteinExistence type="predicted"/>
<protein>
    <recommendedName>
        <fullName evidence="2">Myb/SANT-like domain-containing protein</fullName>
    </recommendedName>
</protein>
<dbReference type="AlphaFoldDB" id="A0A6G0XJZ3"/>
<accession>A0A6G0XJZ3</accession>
<reference evidence="3 4" key="1">
    <citation type="submission" date="2019-07" db="EMBL/GenBank/DDBJ databases">
        <title>Genomics analysis of Aphanomyces spp. identifies a new class of oomycete effector associated with host adaptation.</title>
        <authorList>
            <person name="Gaulin E."/>
        </authorList>
    </citation>
    <scope>NUCLEOTIDE SEQUENCE [LARGE SCALE GENOMIC DNA]</scope>
    <source>
        <strain evidence="3 4">ATCC 201684</strain>
    </source>
</reference>
<sequence length="306" mass="34903">MTIWNDVLDKIWIDELLHQANVLGQRSDTGFKKCAFLAALSKLNQSPGLKKPFTMAQLRSRNEVKKGEFSIVHKMATASGMGWQDSTCRVICTGTTWDAYFEENKNPKVKKWQNKTFPLYHKCCELYGKTLATGSMVFSTVGTNERHQAAATVCMSDDDDFSFSREWVSRDDETDQIPNDDVGNYDGEASDRRKRPSPSPEIISNKRNKSLASKMVNIFERYEETAEQELKILAHLVKPPEETVQLSVSERALLILQEDFGAKLTTDDMAIAFEVMENSTKVRLFLLMQGEVRDVWLRRQIRVQAS</sequence>
<dbReference type="Pfam" id="PF12776">
    <property type="entry name" value="Myb_DNA-bind_3"/>
    <property type="match status" value="1"/>
</dbReference>
<dbReference type="EMBL" id="VJMJ01000048">
    <property type="protein sequence ID" value="KAF0740631.1"/>
    <property type="molecule type" value="Genomic_DNA"/>
</dbReference>